<dbReference type="GO" id="GO:0044732">
    <property type="term" value="C:mitotic spindle pole body"/>
    <property type="evidence" value="ECO:0007669"/>
    <property type="project" value="TreeGrafter"/>
</dbReference>
<keyword evidence="2 6" id="KW-0812">Transmembrane</keyword>
<evidence type="ECO:0000256" key="3">
    <source>
        <dbReference type="ARBA" id="ARBA00022989"/>
    </source>
</evidence>
<dbReference type="InterPro" id="IPR018617">
    <property type="entry name" value="Ima1_N"/>
</dbReference>
<organism evidence="8 9">
    <name type="scientific">Golovinomyces cichoracearum</name>
    <dbReference type="NCBI Taxonomy" id="62708"/>
    <lineage>
        <taxon>Eukaryota</taxon>
        <taxon>Fungi</taxon>
        <taxon>Dikarya</taxon>
        <taxon>Ascomycota</taxon>
        <taxon>Pezizomycotina</taxon>
        <taxon>Leotiomycetes</taxon>
        <taxon>Erysiphales</taxon>
        <taxon>Erysiphaceae</taxon>
        <taxon>Golovinomyces</taxon>
    </lineage>
</organism>
<feature type="transmembrane region" description="Helical" evidence="6">
    <location>
        <begin position="248"/>
        <end position="263"/>
    </location>
</feature>
<protein>
    <recommendedName>
        <fullName evidence="7">Ima1 N-terminal domain-containing protein</fullName>
    </recommendedName>
</protein>
<evidence type="ECO:0000259" key="7">
    <source>
        <dbReference type="Pfam" id="PF09779"/>
    </source>
</evidence>
<dbReference type="Pfam" id="PF09779">
    <property type="entry name" value="Ima1_N"/>
    <property type="match status" value="1"/>
</dbReference>
<keyword evidence="5" id="KW-0539">Nucleus</keyword>
<evidence type="ECO:0000256" key="1">
    <source>
        <dbReference type="ARBA" id="ARBA00004473"/>
    </source>
</evidence>
<dbReference type="InterPro" id="IPR042321">
    <property type="entry name" value="Ima1"/>
</dbReference>
<dbReference type="GO" id="GO:0034506">
    <property type="term" value="C:chromosome, centromeric core domain"/>
    <property type="evidence" value="ECO:0007669"/>
    <property type="project" value="TreeGrafter"/>
</dbReference>
<dbReference type="PANTHER" id="PTHR28538:SF1">
    <property type="entry name" value="INTEGRAL INNER NUCLEAR MEMBRANE PROTEIN IMA1"/>
    <property type="match status" value="1"/>
</dbReference>
<evidence type="ECO:0000256" key="6">
    <source>
        <dbReference type="SAM" id="Phobius"/>
    </source>
</evidence>
<accession>A0A420HEI9</accession>
<comment type="subcellular location">
    <subcellularLocation>
        <location evidence="1">Nucleus inner membrane</location>
        <topology evidence="1">Multi-pass membrane protein</topology>
    </subcellularLocation>
</comment>
<gene>
    <name evidence="8" type="ORF">GcC1_200014</name>
</gene>
<reference evidence="8 9" key="1">
    <citation type="journal article" date="2018" name="BMC Genomics">
        <title>Comparative genome analyses reveal sequence features reflecting distinct modes of host-adaptation between dicot and monocot powdery mildew.</title>
        <authorList>
            <person name="Wu Y."/>
            <person name="Ma X."/>
            <person name="Pan Z."/>
            <person name="Kale S.D."/>
            <person name="Song Y."/>
            <person name="King H."/>
            <person name="Zhang Q."/>
            <person name="Presley C."/>
            <person name="Deng X."/>
            <person name="Wei C.I."/>
            <person name="Xiao S."/>
        </authorList>
    </citation>
    <scope>NUCLEOTIDE SEQUENCE [LARGE SCALE GENOMIC DNA]</scope>
    <source>
        <strain evidence="8">UCSC1</strain>
    </source>
</reference>
<dbReference type="GO" id="GO:0005637">
    <property type="term" value="C:nuclear inner membrane"/>
    <property type="evidence" value="ECO:0007669"/>
    <property type="project" value="UniProtKB-SubCell"/>
</dbReference>
<evidence type="ECO:0000256" key="4">
    <source>
        <dbReference type="ARBA" id="ARBA00023136"/>
    </source>
</evidence>
<dbReference type="GO" id="GO:0034992">
    <property type="term" value="C:microtubule organizing center attachment site"/>
    <property type="evidence" value="ECO:0007669"/>
    <property type="project" value="TreeGrafter"/>
</dbReference>
<dbReference type="EMBL" id="MCBR01020088">
    <property type="protein sequence ID" value="RKF55803.1"/>
    <property type="molecule type" value="Genomic_DNA"/>
</dbReference>
<feature type="domain" description="Ima1 N-terminal" evidence="7">
    <location>
        <begin position="22"/>
        <end position="150"/>
    </location>
</feature>
<sequence>MLKLRQLFKHDKMAFSRRKRLMCHYCNSKSDLTYDGKISQWECRKCDAVNYLDENGEITDPVVSSDCPTPPPTRYAIASSYGPLDLSHDSNIFCNLCLKNQHLYTSSLAQYHADLDVDNSDEDENIDSYNKFRRDLERRYPQVCEKCEPAALQRLRKAGKTAKADHLRRLMEKSRAGRFNKTKKTIFITDLLGKTLWKVGLSGQLVWSFMNILHATFCDIFSQSESKIYSAVLEFVKQIIAITTSRKWAYSVLLCTVFSFWWCPKYKEFNKGFTKQISGLRNWYSLQVAVIFLRITFYLLMDTRFFSSDPFSTVTTGAHLVMSLLTILISIRANGSLKVRTTPLWMSDSEKISLRPQTPLDEEQESMDDILNNIALSSKKSSAHLSTSIQKPIGDSHLLADMSELEVSSYLQTRRLPDRLTYEEMDWQSTQDHNLTFNLNPKTGISQVNNRSTSYNPQPFWCKIPAAPNTPAHKLRNPPSQVNFQISPKKAQPNFFQGAGQTSLNHSKSTVQNKLQTGEYTKHNLELSQPKFFPPETRSESEIMLADLLDEFSLNGTESKKKHPSSSTNFPQTTLNFLLAGATLFFSFALYFLYRVF</sequence>
<keyword evidence="3 6" id="KW-1133">Transmembrane helix</keyword>
<dbReference type="GO" id="GO:0071765">
    <property type="term" value="P:nuclear inner membrane organization"/>
    <property type="evidence" value="ECO:0007669"/>
    <property type="project" value="InterPro"/>
</dbReference>
<evidence type="ECO:0000313" key="8">
    <source>
        <dbReference type="EMBL" id="RKF55803.1"/>
    </source>
</evidence>
<dbReference type="AlphaFoldDB" id="A0A420HEI9"/>
<feature type="transmembrane region" description="Helical" evidence="6">
    <location>
        <begin position="283"/>
        <end position="301"/>
    </location>
</feature>
<dbReference type="PANTHER" id="PTHR28538">
    <property type="entry name" value="INTEGRAL INNER NUCLEAR MEMBRANE PROTEIN IMA1"/>
    <property type="match status" value="1"/>
</dbReference>
<proteinExistence type="predicted"/>
<comment type="caution">
    <text evidence="8">The sequence shown here is derived from an EMBL/GenBank/DDBJ whole genome shotgun (WGS) entry which is preliminary data.</text>
</comment>
<keyword evidence="4 6" id="KW-0472">Membrane</keyword>
<evidence type="ECO:0000313" key="9">
    <source>
        <dbReference type="Proteomes" id="UP000285405"/>
    </source>
</evidence>
<dbReference type="OrthoDB" id="5966927at2759"/>
<dbReference type="Proteomes" id="UP000285405">
    <property type="component" value="Unassembled WGS sequence"/>
</dbReference>
<name>A0A420HEI9_9PEZI</name>
<feature type="transmembrane region" description="Helical" evidence="6">
    <location>
        <begin position="313"/>
        <end position="331"/>
    </location>
</feature>
<evidence type="ECO:0000256" key="2">
    <source>
        <dbReference type="ARBA" id="ARBA00022692"/>
    </source>
</evidence>
<evidence type="ECO:0000256" key="5">
    <source>
        <dbReference type="ARBA" id="ARBA00023242"/>
    </source>
</evidence>
<feature type="transmembrane region" description="Helical" evidence="6">
    <location>
        <begin position="575"/>
        <end position="594"/>
    </location>
</feature>